<organism evidence="1">
    <name type="scientific">Gulosibacter sediminis</name>
    <dbReference type="NCBI Taxonomy" id="1729695"/>
    <lineage>
        <taxon>Bacteria</taxon>
        <taxon>Bacillati</taxon>
        <taxon>Actinomycetota</taxon>
        <taxon>Actinomycetes</taxon>
        <taxon>Micrococcales</taxon>
        <taxon>Microbacteriaceae</taxon>
        <taxon>Gulosibacter</taxon>
    </lineage>
</organism>
<proteinExistence type="predicted"/>
<protein>
    <submittedName>
        <fullName evidence="1">Uncharacterized protein</fullName>
    </submittedName>
</protein>
<evidence type="ECO:0000313" key="1">
    <source>
        <dbReference type="EMBL" id="UQN15314.1"/>
    </source>
</evidence>
<dbReference type="EMBL" id="CP097160">
    <property type="protein sequence ID" value="UQN15314.1"/>
    <property type="molecule type" value="Genomic_DNA"/>
</dbReference>
<gene>
    <name evidence="1" type="ORF">M3M28_02265</name>
</gene>
<reference evidence="1" key="1">
    <citation type="submission" date="2022-05" db="EMBL/GenBank/DDBJ databases">
        <title>Complete genome sequence of toluene-degrading Gulosibacter sediminis strain ACHW.36C.</title>
        <authorList>
            <person name="Wai A.C."/>
            <person name="Lai G.K."/>
            <person name="Griffin S.D."/>
            <person name="Leung F.C."/>
        </authorList>
    </citation>
    <scope>NUCLEOTIDE SEQUENCE [LARGE SCALE GENOMIC DNA]</scope>
    <source>
        <strain evidence="1">ACHW.36C</strain>
    </source>
</reference>
<name>A0ABY4MZV5_9MICO</name>
<sequence>MSLRMGVWLVLRAERRRVEEAHERETLLLRHRLQHEAERMKAEHERKFAVPGLQRRMF</sequence>
<accession>A0ABY4MZV5</accession>